<proteinExistence type="predicted"/>
<gene>
    <name evidence="1" type="ORF">ABIC20_007133</name>
</gene>
<sequence length="101" mass="11297">MDPRRHTAVLSLDDKTQIQALERTRPVRRVRPSCPKTQKHDYVRHGRTTLFAALDVVDRNVVGGCTQRHRQGAAVPASKGIHAILDNHATHKHPEVRASLA</sequence>
<evidence type="ECO:0000313" key="2">
    <source>
        <dbReference type="Proteomes" id="UP001549119"/>
    </source>
</evidence>
<evidence type="ECO:0008006" key="3">
    <source>
        <dbReference type="Google" id="ProtNLM"/>
    </source>
</evidence>
<reference evidence="1 2" key="1">
    <citation type="submission" date="2024-06" db="EMBL/GenBank/DDBJ databases">
        <title>Genomics of switchgrass bacterial isolates.</title>
        <authorList>
            <person name="Shade A."/>
        </authorList>
    </citation>
    <scope>NUCLEOTIDE SEQUENCE [LARGE SCALE GENOMIC DNA]</scope>
    <source>
        <strain evidence="1 2">PvP084</strain>
    </source>
</reference>
<organism evidence="1 2">
    <name type="scientific">Methylobacterium radiotolerans</name>
    <dbReference type="NCBI Taxonomy" id="31998"/>
    <lineage>
        <taxon>Bacteria</taxon>
        <taxon>Pseudomonadati</taxon>
        <taxon>Pseudomonadota</taxon>
        <taxon>Alphaproteobacteria</taxon>
        <taxon>Hyphomicrobiales</taxon>
        <taxon>Methylobacteriaceae</taxon>
        <taxon>Methylobacterium</taxon>
    </lineage>
</organism>
<accession>A0ABV2NTN3</accession>
<evidence type="ECO:0000313" key="1">
    <source>
        <dbReference type="EMBL" id="MET3869748.1"/>
    </source>
</evidence>
<keyword evidence="2" id="KW-1185">Reference proteome</keyword>
<dbReference type="Proteomes" id="UP001549119">
    <property type="component" value="Unassembled WGS sequence"/>
</dbReference>
<comment type="caution">
    <text evidence="1">The sequence shown here is derived from an EMBL/GenBank/DDBJ whole genome shotgun (WGS) entry which is preliminary data.</text>
</comment>
<dbReference type="EMBL" id="JBEPNW010000005">
    <property type="protein sequence ID" value="MET3869748.1"/>
    <property type="molecule type" value="Genomic_DNA"/>
</dbReference>
<protein>
    <recommendedName>
        <fullName evidence="3">IS630 family transposase</fullName>
    </recommendedName>
</protein>
<name>A0ABV2NTN3_9HYPH</name>